<keyword evidence="1" id="KW-0472">Membrane</keyword>
<name>A0A367L3L0_9HYPO</name>
<sequence length="104" mass="11751">MLQRAIPPLINKESQGGKQGRDLKKMLAESAAHSIHNRSWVSTFNPALSAVVVDPFIRNSVREDRNGDVFSCSSSSSSSSVSLNSFFFFFFFFFFFSFLFVFVC</sequence>
<gene>
    <name evidence="2" type="ORF">L249_4999</name>
</gene>
<comment type="caution">
    <text evidence="2">The sequence shown here is derived from an EMBL/GenBank/DDBJ whole genome shotgun (WGS) entry which is preliminary data.</text>
</comment>
<keyword evidence="1" id="KW-1133">Transmembrane helix</keyword>
<dbReference type="AlphaFoldDB" id="A0A367L3L0"/>
<reference evidence="2 3" key="1">
    <citation type="journal article" date="2015" name="BMC Genomics">
        <title>Insights from the genome of Ophiocordyceps polyrhachis-furcata to pathogenicity and host specificity in insect fungi.</title>
        <authorList>
            <person name="Wichadakul D."/>
            <person name="Kobmoo N."/>
            <person name="Ingsriswang S."/>
            <person name="Tangphatsornruang S."/>
            <person name="Chantasingh D."/>
            <person name="Luangsa-ard J.J."/>
            <person name="Eurwilaichitr L."/>
        </authorList>
    </citation>
    <scope>NUCLEOTIDE SEQUENCE [LARGE SCALE GENOMIC DNA]</scope>
    <source>
        <strain evidence="2 3">BCC 54312</strain>
    </source>
</reference>
<evidence type="ECO:0000313" key="3">
    <source>
        <dbReference type="Proteomes" id="UP000253664"/>
    </source>
</evidence>
<evidence type="ECO:0000256" key="1">
    <source>
        <dbReference type="SAM" id="Phobius"/>
    </source>
</evidence>
<feature type="transmembrane region" description="Helical" evidence="1">
    <location>
        <begin position="83"/>
        <end position="103"/>
    </location>
</feature>
<keyword evidence="1" id="KW-0812">Transmembrane</keyword>
<accession>A0A367L3L0</accession>
<keyword evidence="3" id="KW-1185">Reference proteome</keyword>
<protein>
    <submittedName>
        <fullName evidence="2">Uncharacterized protein</fullName>
    </submittedName>
</protein>
<organism evidence="2 3">
    <name type="scientific">Ophiocordyceps polyrhachis-furcata BCC 54312</name>
    <dbReference type="NCBI Taxonomy" id="1330021"/>
    <lineage>
        <taxon>Eukaryota</taxon>
        <taxon>Fungi</taxon>
        <taxon>Dikarya</taxon>
        <taxon>Ascomycota</taxon>
        <taxon>Pezizomycotina</taxon>
        <taxon>Sordariomycetes</taxon>
        <taxon>Hypocreomycetidae</taxon>
        <taxon>Hypocreales</taxon>
        <taxon>Ophiocordycipitaceae</taxon>
        <taxon>Ophiocordyceps</taxon>
    </lineage>
</organism>
<dbReference type="Proteomes" id="UP000253664">
    <property type="component" value="Unassembled WGS sequence"/>
</dbReference>
<proteinExistence type="predicted"/>
<dbReference type="EMBL" id="LKCN02000017">
    <property type="protein sequence ID" value="RCI08988.1"/>
    <property type="molecule type" value="Genomic_DNA"/>
</dbReference>
<evidence type="ECO:0000313" key="2">
    <source>
        <dbReference type="EMBL" id="RCI08988.1"/>
    </source>
</evidence>